<dbReference type="EMBL" id="MN739423">
    <property type="protein sequence ID" value="QHT04161.1"/>
    <property type="molecule type" value="Genomic_DNA"/>
</dbReference>
<reference evidence="1" key="1">
    <citation type="journal article" date="2020" name="Nature">
        <title>Giant virus diversity and host interactions through global metagenomics.</title>
        <authorList>
            <person name="Schulz F."/>
            <person name="Roux S."/>
            <person name="Paez-Espino D."/>
            <person name="Jungbluth S."/>
            <person name="Walsh D.A."/>
            <person name="Denef V.J."/>
            <person name="McMahon K.D."/>
            <person name="Konstantinidis K.T."/>
            <person name="Eloe-Fadrosh E.A."/>
            <person name="Kyrpides N.C."/>
            <person name="Woyke T."/>
        </authorList>
    </citation>
    <scope>NUCLEOTIDE SEQUENCE</scope>
    <source>
        <strain evidence="1">GVMAG-M-3300021185-45</strain>
    </source>
</reference>
<protein>
    <submittedName>
        <fullName evidence="1">Uncharacterized protein</fullName>
    </submittedName>
</protein>
<accession>A0A6C0CI53</accession>
<proteinExistence type="predicted"/>
<sequence>MDIELTEFTFEYKLNKLSKLNFNPIHISQTKINIYYNNLFYYFEYLYQFILISNMRKENIVQKYKNSLYIPCYNDLQCCTIDPPSFFLLRKSAKIFCKFKKYLFNNKYIYNSIFSQLLKKYYYI</sequence>
<dbReference type="AlphaFoldDB" id="A0A6C0CI53"/>
<name>A0A6C0CI53_9ZZZZ</name>
<organism evidence="1">
    <name type="scientific">viral metagenome</name>
    <dbReference type="NCBI Taxonomy" id="1070528"/>
    <lineage>
        <taxon>unclassified sequences</taxon>
        <taxon>metagenomes</taxon>
        <taxon>organismal metagenomes</taxon>
    </lineage>
</organism>
<evidence type="ECO:0000313" key="1">
    <source>
        <dbReference type="EMBL" id="QHT04161.1"/>
    </source>
</evidence>